<dbReference type="InterPro" id="IPR013886">
    <property type="entry name" value="PI31_Prot_C"/>
</dbReference>
<keyword evidence="6" id="KW-0597">Phosphoprotein</keyword>
<proteinExistence type="inferred from homology"/>
<dbReference type="InterPro" id="IPR021625">
    <property type="entry name" value="PI31_Prot_N"/>
</dbReference>
<organism evidence="14 15">
    <name type="scientific">Neofusicoccum ribis</name>
    <dbReference type="NCBI Taxonomy" id="45134"/>
    <lineage>
        <taxon>Eukaryota</taxon>
        <taxon>Fungi</taxon>
        <taxon>Dikarya</taxon>
        <taxon>Ascomycota</taxon>
        <taxon>Pezizomycotina</taxon>
        <taxon>Dothideomycetes</taxon>
        <taxon>Dothideomycetes incertae sedis</taxon>
        <taxon>Botryosphaeriales</taxon>
        <taxon>Botryosphaeriaceae</taxon>
        <taxon>Neofusicoccum</taxon>
    </lineage>
</organism>
<keyword evidence="7" id="KW-0256">Endoplasmic reticulum</keyword>
<evidence type="ECO:0000256" key="6">
    <source>
        <dbReference type="ARBA" id="ARBA00022553"/>
    </source>
</evidence>
<keyword evidence="5" id="KW-0963">Cytoplasm</keyword>
<evidence type="ECO:0000313" key="15">
    <source>
        <dbReference type="Proteomes" id="UP001521116"/>
    </source>
</evidence>
<evidence type="ECO:0000313" key="14">
    <source>
        <dbReference type="EMBL" id="KAL1627982.1"/>
    </source>
</evidence>
<comment type="subcellular location">
    <subcellularLocation>
        <location evidence="2">Cytoplasm</location>
    </subcellularLocation>
    <subcellularLocation>
        <location evidence="1">Endoplasmic reticulum</location>
    </subcellularLocation>
</comment>
<sequence>MVMPNTAGNPLSAGSLALFMATSLPRHVSPQLKNPYDALALAVHAGMIAVGFRLVGLGEDHRIGMSHAAPPPNATNSHPTEARSDAHEPQALPAEWHASSSYAFRYAHDQSSMEYLVKVNRLGNKAVVLAVGLGDDKTASFEVVARDYISESSLPATPLPGPEASLENASKTIQDIFISTGRLNDLGSLFKISVLQKVAPGLRKEGYEETSTAEGSRSNENNPNNNPPTRGDPHAPAYDPLREDPQPPPARPHPFDDPLAAQPRRPFPAGDFPPPGFEDEYEINRPPRGLPGRQPLGNYGDSDLYPAGLGPHDPMTWGGVGGGIRGGTGGMHPTFDDPLFAGRGGQGGGYDPQAPPGARYDPVNPGDQPRDPMRGGRFPGGGGFGGGRPPNPFGGFGSNDFI</sequence>
<reference evidence="14 15" key="1">
    <citation type="submission" date="2024-02" db="EMBL/GenBank/DDBJ databases">
        <title>De novo assembly and annotation of 12 fungi associated with fruit tree decline syndrome in Ontario, Canada.</title>
        <authorList>
            <person name="Sulman M."/>
            <person name="Ellouze W."/>
            <person name="Ilyukhin E."/>
        </authorList>
    </citation>
    <scope>NUCLEOTIDE SEQUENCE [LARGE SCALE GENOMIC DNA]</scope>
    <source>
        <strain evidence="14 15">M1-105</strain>
    </source>
</reference>
<feature type="compositionally biased region" description="Polar residues" evidence="11">
    <location>
        <begin position="209"/>
        <end position="218"/>
    </location>
</feature>
<dbReference type="PANTHER" id="PTHR13266">
    <property type="entry name" value="PROTEASOME INHIBITOR"/>
    <property type="match status" value="1"/>
</dbReference>
<evidence type="ECO:0000256" key="5">
    <source>
        <dbReference type="ARBA" id="ARBA00022490"/>
    </source>
</evidence>
<evidence type="ECO:0000259" key="13">
    <source>
        <dbReference type="Pfam" id="PF11566"/>
    </source>
</evidence>
<feature type="region of interest" description="Disordered" evidence="11">
    <location>
        <begin position="202"/>
        <end position="402"/>
    </location>
</feature>
<evidence type="ECO:0000256" key="11">
    <source>
        <dbReference type="SAM" id="MobiDB-lite"/>
    </source>
</evidence>
<name>A0ABR3SRL2_9PEZI</name>
<feature type="compositionally biased region" description="Gly residues" evidence="11">
    <location>
        <begin position="318"/>
        <end position="330"/>
    </location>
</feature>
<keyword evidence="9" id="KW-0007">Acetylation</keyword>
<evidence type="ECO:0008006" key="16">
    <source>
        <dbReference type="Google" id="ProtNLM"/>
    </source>
</evidence>
<feature type="compositionally biased region" description="Gly residues" evidence="11">
    <location>
        <begin position="377"/>
        <end position="388"/>
    </location>
</feature>
<evidence type="ECO:0000256" key="10">
    <source>
        <dbReference type="ARBA" id="ARBA00024805"/>
    </source>
</evidence>
<dbReference type="Pfam" id="PF08577">
    <property type="entry name" value="PI31_Prot_C"/>
    <property type="match status" value="1"/>
</dbReference>
<keyword evidence="15" id="KW-1185">Reference proteome</keyword>
<gene>
    <name evidence="14" type="ORF">SLS56_006125</name>
</gene>
<dbReference type="EMBL" id="JAJVDC020000067">
    <property type="protein sequence ID" value="KAL1627982.1"/>
    <property type="molecule type" value="Genomic_DNA"/>
</dbReference>
<feature type="domain" description="PI31 proteasome regulator C-terminal" evidence="12">
    <location>
        <begin position="299"/>
        <end position="365"/>
    </location>
</feature>
<feature type="domain" description="PI31 proteasome regulator N-terminal" evidence="13">
    <location>
        <begin position="29"/>
        <end position="205"/>
    </location>
</feature>
<dbReference type="InterPro" id="IPR045128">
    <property type="entry name" value="PI31-like"/>
</dbReference>
<evidence type="ECO:0000256" key="2">
    <source>
        <dbReference type="ARBA" id="ARBA00004496"/>
    </source>
</evidence>
<evidence type="ECO:0000259" key="12">
    <source>
        <dbReference type="Pfam" id="PF08577"/>
    </source>
</evidence>
<keyword evidence="8" id="KW-0647">Proteasome</keyword>
<evidence type="ECO:0000256" key="9">
    <source>
        <dbReference type="ARBA" id="ARBA00022990"/>
    </source>
</evidence>
<feature type="compositionally biased region" description="Low complexity" evidence="11">
    <location>
        <begin position="286"/>
        <end position="297"/>
    </location>
</feature>
<dbReference type="PANTHER" id="PTHR13266:SF1">
    <property type="entry name" value="PROTEASOME INHIBITOR PI31 SUBUNIT"/>
    <property type="match status" value="1"/>
</dbReference>
<comment type="caution">
    <text evidence="14">The sequence shown here is derived from an EMBL/GenBank/DDBJ whole genome shotgun (WGS) entry which is preliminary data.</text>
</comment>
<comment type="similarity">
    <text evidence="3">Belongs to the proteasome inhibitor PI31 family.</text>
</comment>
<feature type="region of interest" description="Disordered" evidence="11">
    <location>
        <begin position="63"/>
        <end position="89"/>
    </location>
</feature>
<accession>A0ABR3SRL2</accession>
<evidence type="ECO:0000256" key="7">
    <source>
        <dbReference type="ARBA" id="ARBA00022824"/>
    </source>
</evidence>
<evidence type="ECO:0000256" key="3">
    <source>
        <dbReference type="ARBA" id="ARBA00006405"/>
    </source>
</evidence>
<keyword evidence="4" id="KW-0488">Methylation</keyword>
<protein>
    <recommendedName>
        <fullName evidence="16">Proteasome inhibitor PI31 subunit</fullName>
    </recommendedName>
</protein>
<comment type="function">
    <text evidence="10">Plays an important role in control of proteasome function. Inhibits the hydrolysis of protein and peptide substrates by the 20S proteasome. Also inhibits the activation of the proteasome by the proteasome regulatory proteins PA700 and PA28.</text>
</comment>
<evidence type="ECO:0000256" key="8">
    <source>
        <dbReference type="ARBA" id="ARBA00022942"/>
    </source>
</evidence>
<feature type="compositionally biased region" description="Low complexity" evidence="11">
    <location>
        <begin position="219"/>
        <end position="228"/>
    </location>
</feature>
<evidence type="ECO:0000256" key="4">
    <source>
        <dbReference type="ARBA" id="ARBA00022481"/>
    </source>
</evidence>
<evidence type="ECO:0000256" key="1">
    <source>
        <dbReference type="ARBA" id="ARBA00004240"/>
    </source>
</evidence>
<dbReference type="Proteomes" id="UP001521116">
    <property type="component" value="Unassembled WGS sequence"/>
</dbReference>
<dbReference type="Pfam" id="PF11566">
    <property type="entry name" value="PI31_Prot_N"/>
    <property type="match status" value="1"/>
</dbReference>
<dbReference type="Gene3D" id="3.40.1000.30">
    <property type="match status" value="1"/>
</dbReference>